<accession>A0A382NUL3</accession>
<reference evidence="1" key="1">
    <citation type="submission" date="2018-05" db="EMBL/GenBank/DDBJ databases">
        <authorList>
            <person name="Lanie J.A."/>
            <person name="Ng W.-L."/>
            <person name="Kazmierczak K.M."/>
            <person name="Andrzejewski T.M."/>
            <person name="Davidsen T.M."/>
            <person name="Wayne K.J."/>
            <person name="Tettelin H."/>
            <person name="Glass J.I."/>
            <person name="Rusch D."/>
            <person name="Podicherti R."/>
            <person name="Tsui H.-C.T."/>
            <person name="Winkler M.E."/>
        </authorList>
    </citation>
    <scope>NUCLEOTIDE SEQUENCE</scope>
</reference>
<dbReference type="EMBL" id="UINC01102880">
    <property type="protein sequence ID" value="SVC64839.1"/>
    <property type="molecule type" value="Genomic_DNA"/>
</dbReference>
<protein>
    <submittedName>
        <fullName evidence="1">Uncharacterized protein</fullName>
    </submittedName>
</protein>
<feature type="non-terminal residue" evidence="1">
    <location>
        <position position="29"/>
    </location>
</feature>
<name>A0A382NUL3_9ZZZZ</name>
<sequence>MEYTNIIKSLKSKTFTRNEPSGTPSDIDK</sequence>
<organism evidence="1">
    <name type="scientific">marine metagenome</name>
    <dbReference type="NCBI Taxonomy" id="408172"/>
    <lineage>
        <taxon>unclassified sequences</taxon>
        <taxon>metagenomes</taxon>
        <taxon>ecological metagenomes</taxon>
    </lineage>
</organism>
<dbReference type="AlphaFoldDB" id="A0A382NUL3"/>
<proteinExistence type="predicted"/>
<gene>
    <name evidence="1" type="ORF">METZ01_LOCUS317693</name>
</gene>
<evidence type="ECO:0000313" key="1">
    <source>
        <dbReference type="EMBL" id="SVC64839.1"/>
    </source>
</evidence>